<feature type="region of interest" description="Disordered" evidence="1">
    <location>
        <begin position="17"/>
        <end position="61"/>
    </location>
</feature>
<dbReference type="EMBL" id="JBHSOF010000062">
    <property type="protein sequence ID" value="MFC5667638.1"/>
    <property type="molecule type" value="Genomic_DNA"/>
</dbReference>
<keyword evidence="4" id="KW-1185">Reference proteome</keyword>
<dbReference type="RefSeq" id="WP_380229308.1">
    <property type="nucleotide sequence ID" value="NZ_JBHSOF010000062.1"/>
</dbReference>
<comment type="caution">
    <text evidence="3">The sequence shown here is derived from an EMBL/GenBank/DDBJ whole genome shotgun (WGS) entry which is preliminary data.</text>
</comment>
<reference evidence="4" key="1">
    <citation type="journal article" date="2019" name="Int. J. Syst. Evol. Microbiol.">
        <title>The Global Catalogue of Microorganisms (GCM) 10K type strain sequencing project: providing services to taxonomists for standard genome sequencing and annotation.</title>
        <authorList>
            <consortium name="The Broad Institute Genomics Platform"/>
            <consortium name="The Broad Institute Genome Sequencing Center for Infectious Disease"/>
            <person name="Wu L."/>
            <person name="Ma J."/>
        </authorList>
    </citation>
    <scope>NUCLEOTIDE SEQUENCE [LARGE SCALE GENOMIC DNA]</scope>
    <source>
        <strain evidence="4">CGMCC 4.1437</strain>
    </source>
</reference>
<sequence length="114" mass="11628">MSNDGHKFVANSITVNYHNHSSDRGEGAIGPSEPAASAADGPAEGGQNSAAPAGDPAPAGDGSGRKFYQDLFVFLLVIVAGLTVTVLLSQSLVATLLLLIAGLASAWVKIHMKE</sequence>
<feature type="transmembrane region" description="Helical" evidence="2">
    <location>
        <begin position="71"/>
        <end position="88"/>
    </location>
</feature>
<dbReference type="Proteomes" id="UP001595975">
    <property type="component" value="Unassembled WGS sequence"/>
</dbReference>
<evidence type="ECO:0000313" key="3">
    <source>
        <dbReference type="EMBL" id="MFC5667638.1"/>
    </source>
</evidence>
<protein>
    <submittedName>
        <fullName evidence="3">Uncharacterized protein</fullName>
    </submittedName>
</protein>
<evidence type="ECO:0000256" key="1">
    <source>
        <dbReference type="SAM" id="MobiDB-lite"/>
    </source>
</evidence>
<accession>A0ABW0XCW6</accession>
<evidence type="ECO:0000256" key="2">
    <source>
        <dbReference type="SAM" id="Phobius"/>
    </source>
</evidence>
<keyword evidence="2" id="KW-1133">Transmembrane helix</keyword>
<gene>
    <name evidence="3" type="ORF">ACFP3U_32305</name>
</gene>
<evidence type="ECO:0000313" key="4">
    <source>
        <dbReference type="Proteomes" id="UP001595975"/>
    </source>
</evidence>
<feature type="transmembrane region" description="Helical" evidence="2">
    <location>
        <begin position="94"/>
        <end position="112"/>
    </location>
</feature>
<name>A0ABW0XCW6_9ACTN</name>
<feature type="compositionally biased region" description="Low complexity" evidence="1">
    <location>
        <begin position="49"/>
        <end position="60"/>
    </location>
</feature>
<keyword evidence="2" id="KW-0812">Transmembrane</keyword>
<organism evidence="3 4">
    <name type="scientific">Kitasatospora misakiensis</name>
    <dbReference type="NCBI Taxonomy" id="67330"/>
    <lineage>
        <taxon>Bacteria</taxon>
        <taxon>Bacillati</taxon>
        <taxon>Actinomycetota</taxon>
        <taxon>Actinomycetes</taxon>
        <taxon>Kitasatosporales</taxon>
        <taxon>Streptomycetaceae</taxon>
        <taxon>Kitasatospora</taxon>
    </lineage>
</organism>
<keyword evidence="2" id="KW-0472">Membrane</keyword>
<proteinExistence type="predicted"/>